<dbReference type="PANTHER" id="PTHR46039:SF1">
    <property type="entry name" value="SUCROSE-PHOSPHATE SYNTHASE 4"/>
    <property type="match status" value="1"/>
</dbReference>
<dbReference type="UniPathway" id="UPA00371">
    <property type="reaction ID" value="UER00545"/>
</dbReference>
<organism evidence="11">
    <name type="scientific">Oryza barthii</name>
    <dbReference type="NCBI Taxonomy" id="65489"/>
    <lineage>
        <taxon>Eukaryota</taxon>
        <taxon>Viridiplantae</taxon>
        <taxon>Streptophyta</taxon>
        <taxon>Embryophyta</taxon>
        <taxon>Tracheophyta</taxon>
        <taxon>Spermatophyta</taxon>
        <taxon>Magnoliopsida</taxon>
        <taxon>Liliopsida</taxon>
        <taxon>Poales</taxon>
        <taxon>Poaceae</taxon>
        <taxon>BOP clade</taxon>
        <taxon>Oryzoideae</taxon>
        <taxon>Oryzeae</taxon>
        <taxon>Oryzinae</taxon>
        <taxon>Oryza</taxon>
    </lineage>
</organism>
<comment type="subunit">
    <text evidence="6">Homodimer or homotetramer.</text>
</comment>
<dbReference type="GO" id="GO:0046524">
    <property type="term" value="F:sucrose-phosphate synthase activity"/>
    <property type="evidence" value="ECO:0007669"/>
    <property type="project" value="UniProtKB-UniRule"/>
</dbReference>
<dbReference type="SUPFAM" id="SSF53756">
    <property type="entry name" value="UDP-Glycosyltransferase/glycogen phosphorylase"/>
    <property type="match status" value="1"/>
</dbReference>
<keyword evidence="3 6" id="KW-0328">Glycosyltransferase</keyword>
<dbReference type="Pfam" id="PF00534">
    <property type="entry name" value="Glycos_transf_1"/>
    <property type="match status" value="1"/>
</dbReference>
<feature type="compositionally biased region" description="Low complexity" evidence="7">
    <location>
        <begin position="748"/>
        <end position="766"/>
    </location>
</feature>
<comment type="catalytic activity">
    <reaction evidence="5 6">
        <text>beta-D-fructose 6-phosphate + UDP-alpha-D-glucose = sucrose 6(F)-phosphate + UDP + H(+)</text>
        <dbReference type="Rhea" id="RHEA:22172"/>
        <dbReference type="ChEBI" id="CHEBI:15378"/>
        <dbReference type="ChEBI" id="CHEBI:57634"/>
        <dbReference type="ChEBI" id="CHEBI:57723"/>
        <dbReference type="ChEBI" id="CHEBI:58223"/>
        <dbReference type="ChEBI" id="CHEBI:58885"/>
        <dbReference type="EC" id="2.4.1.14"/>
    </reaction>
</comment>
<accession>A0A0D3HJX9</accession>
<proteinExistence type="inferred from homology"/>
<evidence type="ECO:0000313" key="12">
    <source>
        <dbReference type="Proteomes" id="UP000026960"/>
    </source>
</evidence>
<dbReference type="eggNOG" id="KOG0853">
    <property type="taxonomic scope" value="Eukaryota"/>
</dbReference>
<evidence type="ECO:0000259" key="9">
    <source>
        <dbReference type="Pfam" id="PF05678"/>
    </source>
</evidence>
<dbReference type="EC" id="2.4.1.14" evidence="2 6"/>
<protein>
    <recommendedName>
        <fullName evidence="2 6">Sucrose-phosphate synthase</fullName>
        <ecNumber evidence="2 6">2.4.1.14</ecNumber>
    </recommendedName>
</protein>
<evidence type="ECO:0000256" key="3">
    <source>
        <dbReference type="ARBA" id="ARBA00022676"/>
    </source>
</evidence>
<evidence type="ECO:0000256" key="7">
    <source>
        <dbReference type="SAM" id="MobiDB-lite"/>
    </source>
</evidence>
<comment type="pathway">
    <text evidence="6">Glycan biosynthesis; sucrose biosynthesis; sucrose from D-fructose 6-phosphate and UDP-alpha-D-glucose: step 1/2.</text>
</comment>
<dbReference type="NCBIfam" id="TIGR02468">
    <property type="entry name" value="sucrsPsyn_pln"/>
    <property type="match status" value="1"/>
</dbReference>
<evidence type="ECO:0000256" key="2">
    <source>
        <dbReference type="ARBA" id="ARBA00012536"/>
    </source>
</evidence>
<evidence type="ECO:0000256" key="5">
    <source>
        <dbReference type="ARBA" id="ARBA00047471"/>
    </source>
</evidence>
<dbReference type="Pfam" id="PF13579">
    <property type="entry name" value="Glyco_trans_4_4"/>
    <property type="match status" value="1"/>
</dbReference>
<feature type="region of interest" description="Disordered" evidence="7">
    <location>
        <begin position="122"/>
        <end position="200"/>
    </location>
</feature>
<evidence type="ECO:0000259" key="10">
    <source>
        <dbReference type="Pfam" id="PF13579"/>
    </source>
</evidence>
<dbReference type="HOGENOM" id="CLU_009583_24_0_1"/>
<feature type="region of interest" description="Disordered" evidence="7">
    <location>
        <begin position="743"/>
        <end position="766"/>
    </location>
</feature>
<comment type="function">
    <text evidence="6">Plays a role in photosynthetic sucrose synthesis by catalyzing the rate-limiting step of sucrose biosynthesis from UDP-glucose and fructose- 6-phosphate. Involved in the regulation of carbon partitioning in the leaves of plants. May regulate the synthesis of sucrose and therefore play a major role as a limiting factor in the export of photoassimilates out of the leaf. Plays a role for sucrose availability that is essential for plant growth and fiber elongation.</text>
</comment>
<dbReference type="InterPro" id="IPR008889">
    <property type="entry name" value="VQ"/>
</dbReference>
<feature type="compositionally biased region" description="Basic and acidic residues" evidence="7">
    <location>
        <begin position="122"/>
        <end position="132"/>
    </location>
</feature>
<feature type="domain" description="Glycosyl transferase family 1" evidence="8">
    <location>
        <begin position="536"/>
        <end position="700"/>
    </location>
</feature>
<dbReference type="PANTHER" id="PTHR46039">
    <property type="entry name" value="SUCROSE-PHOSPHATE SYNTHASE 3-RELATED"/>
    <property type="match status" value="1"/>
</dbReference>
<dbReference type="InterPro" id="IPR044161">
    <property type="entry name" value="SPS"/>
</dbReference>
<feature type="domain" description="Glycosyltransferase subfamily 4-like N-terminal" evidence="10">
    <location>
        <begin position="233"/>
        <end position="444"/>
    </location>
</feature>
<dbReference type="PaxDb" id="65489-OBART11G07700.1"/>
<dbReference type="Proteomes" id="UP000026960">
    <property type="component" value="Chromosome 11"/>
</dbReference>
<dbReference type="InterPro" id="IPR001296">
    <property type="entry name" value="Glyco_trans_1"/>
</dbReference>
<dbReference type="STRING" id="65489.A0A0D3HJX9"/>
<name>A0A0D3HJX9_9ORYZ</name>
<dbReference type="Gramene" id="OBART11G07700.1">
    <property type="protein sequence ID" value="OBART11G07700.1"/>
    <property type="gene ID" value="OBART11G07700"/>
</dbReference>
<feature type="compositionally biased region" description="Low complexity" evidence="7">
    <location>
        <begin position="1095"/>
        <end position="1110"/>
    </location>
</feature>
<evidence type="ECO:0000256" key="1">
    <source>
        <dbReference type="ARBA" id="ARBA00006530"/>
    </source>
</evidence>
<dbReference type="Gene3D" id="3.40.50.2000">
    <property type="entry name" value="Glycogen Phosphorylase B"/>
    <property type="match status" value="2"/>
</dbReference>
<dbReference type="AlphaFoldDB" id="A0A0D3HJX9"/>
<keyword evidence="4 6" id="KW-0808">Transferase</keyword>
<keyword evidence="12" id="KW-1185">Reference proteome</keyword>
<sequence>MAVGNEWINGYLEAILDAGVKLREQRGAAAVQLPPLLPAPEDAASAVATAATYSPTRYFVEEVVSRFDDRDLHKTWTKVVAMRNSQERNNRLENLCWRIWNVARRKKQVEWEFSRQLSRRRLEQELGSREAAADLSELSEGEKDGKPDTHPPPPAAAAEAAADDGGGGDHQQQQQQPPPHQLSRFARINSDPRIVSDEEEEVTTDRNLYIVLISIHGLVRGENMELGRDSDTGGQVKYVVELARALAATPGVHRVDLLTRQISCPDVDWTYGEPVEMLTVPAADADDEDGGGGSSGGAYIVRLPCGPRDKYLPKESLWPHIPEFVDRALAHVTNVARALGEQLSPPPPSDGAGAAAQAVWPYVIHGHYADAAEVAALLASALNVPMVMTGHSLGRNKLEQLLKLGRMPRAEIQGTYKIARRIEAEETGLDAADMVVTSTKQEIEEQWGLYDGFDLKVERKLRVRRRRGVSCLGRYMPRMVVIPPGMDFSYVDTQDLAADGAGGAGDAADLQLLINPNKAKKPLPPIWSEVLRFFTNPHKPMILALSRPDPKKNVTTLLKAYGESRHLRELANLTLILGNRDDIEEMSGGAATVLTAVLKLIDRYDLYGQVAYPKHHKQTDVPHIYRLAAKTKGVFINPALVEPFGLTIIEAAAYGLPVVATKNGGPVDILKVLSNGLLVDPHDAAAITAALLSLLADKSRWSECRRSGLRNIHRFSWPHHCRLYLSHVAASCDHPAPHQLLRVPPSPSSSSATSAAAGGCGAAASSEPLSDSLRDLSLRISVDAASPDLSAGASAAAILDALRRRRSTDRPAASSAARAIGFAPGRRQSLLVVAVDCYGDDGKPNVEQLKKVVELAMSAGDGDDAGGRGYVLSTGMTIPEAVDALRACGADPAGFDALICSSGAEICYPWKGEKLAADEEYAGHVAFRWPGDHVRSAVPRLGKADGAQEADLAVDAAACSVHCHAYAAKDASKFERASLDQAAMDTTKMYVADKSTFKELVQRLTGQPPAEAAAVAALAPAPVAGAPRRGRLGVHNPPAFKPTPHRPKLPIIRPEHPRLLAGFASPPSPPSLSPWCSGAGQCVQNMQDELPPSPTSASSTLAEEVVVGETVSEEGKPDHMHQPPPVRTGEAKLLNLFPLTASCSEDR</sequence>
<comment type="similarity">
    <text evidence="1 6">Belongs to the glycosyltransferase 1 family.</text>
</comment>
<feature type="domain" description="VQ" evidence="9">
    <location>
        <begin position="986"/>
        <end position="1010"/>
    </location>
</feature>
<dbReference type="Pfam" id="PF05678">
    <property type="entry name" value="VQ"/>
    <property type="match status" value="1"/>
</dbReference>
<evidence type="ECO:0000256" key="4">
    <source>
        <dbReference type="ARBA" id="ARBA00022679"/>
    </source>
</evidence>
<reference evidence="11" key="2">
    <citation type="submission" date="2015-03" db="UniProtKB">
        <authorList>
            <consortium name="EnsemblPlants"/>
        </authorList>
    </citation>
    <scope>IDENTIFICATION</scope>
</reference>
<evidence type="ECO:0000313" key="11">
    <source>
        <dbReference type="EnsemblPlants" id="OBART11G07700.1"/>
    </source>
</evidence>
<evidence type="ECO:0000256" key="6">
    <source>
        <dbReference type="RuleBase" id="RU368006"/>
    </source>
</evidence>
<dbReference type="InterPro" id="IPR012819">
    <property type="entry name" value="SPS_pln"/>
</dbReference>
<evidence type="ECO:0000259" key="8">
    <source>
        <dbReference type="Pfam" id="PF00534"/>
    </source>
</evidence>
<feature type="region of interest" description="Disordered" evidence="7">
    <location>
        <begin position="1089"/>
        <end position="1132"/>
    </location>
</feature>
<dbReference type="GO" id="GO:0005986">
    <property type="term" value="P:sucrose biosynthetic process"/>
    <property type="evidence" value="ECO:0007669"/>
    <property type="project" value="UniProtKB-UniRule"/>
</dbReference>
<dbReference type="EnsemblPlants" id="OBART11G07700.1">
    <property type="protein sequence ID" value="OBART11G07700.1"/>
    <property type="gene ID" value="OBART11G07700"/>
</dbReference>
<reference evidence="11" key="1">
    <citation type="journal article" date="2009" name="Rice">
        <title>De Novo Next Generation Sequencing of Plant Genomes.</title>
        <authorList>
            <person name="Rounsley S."/>
            <person name="Marri P.R."/>
            <person name="Yu Y."/>
            <person name="He R."/>
            <person name="Sisneros N."/>
            <person name="Goicoechea J.L."/>
            <person name="Lee S.J."/>
            <person name="Angelova A."/>
            <person name="Kudrna D."/>
            <person name="Luo M."/>
            <person name="Affourtit J."/>
            <person name="Desany B."/>
            <person name="Knight J."/>
            <person name="Niazi F."/>
            <person name="Egholm M."/>
            <person name="Wing R.A."/>
        </authorList>
    </citation>
    <scope>NUCLEOTIDE SEQUENCE [LARGE SCALE GENOMIC DNA]</scope>
    <source>
        <strain evidence="11">cv. IRGC 105608</strain>
    </source>
</reference>
<feature type="compositionally biased region" description="Basic and acidic residues" evidence="7">
    <location>
        <begin position="140"/>
        <end position="149"/>
    </location>
</feature>
<dbReference type="InterPro" id="IPR028098">
    <property type="entry name" value="Glyco_trans_4-like_N"/>
</dbReference>